<evidence type="ECO:0000313" key="2">
    <source>
        <dbReference type="Proteomes" id="UP001138500"/>
    </source>
</evidence>
<dbReference type="AlphaFoldDB" id="A0A9W7W6C8"/>
<sequence>MARRYLAVDFGQRLEETLRCEIAVGYETFQVVHELFVQLGCFRHDASFIAKGGGEEGGSGGKALMSDHD</sequence>
<gene>
    <name evidence="1" type="ORF">Tdes44962_MAKER07073</name>
</gene>
<protein>
    <submittedName>
        <fullName evidence="1">Uncharacterized protein</fullName>
    </submittedName>
</protein>
<reference evidence="1 2" key="1">
    <citation type="journal article" date="2018" name="IMA Fungus">
        <title>IMA Genome-F 10: Nine draft genome sequences of Claviceps purpurea s.lat., including C. arundinis, C. humidiphila, and C. cf. spartinae, pseudomolecules for the pitch canker pathogen Fusarium circinatum, draft genome of Davidsoniella eucalypti, Grosmannia galeiformis, Quambalaria eucalypti, and Teratosphaeria destructans.</title>
        <authorList>
            <person name="Wingfield B.D."/>
            <person name="Liu M."/>
            <person name="Nguyen H.D."/>
            <person name="Lane F.A."/>
            <person name="Morgan S.W."/>
            <person name="De Vos L."/>
            <person name="Wilken P.M."/>
            <person name="Duong T.A."/>
            <person name="Aylward J."/>
            <person name="Coetzee M.P."/>
            <person name="Dadej K."/>
            <person name="De Beer Z.W."/>
            <person name="Findlay W."/>
            <person name="Havenga M."/>
            <person name="Kolarik M."/>
            <person name="Menzies J.G."/>
            <person name="Naidoo K."/>
            <person name="Pochopski O."/>
            <person name="Shoukouhi P."/>
            <person name="Santana Q.C."/>
            <person name="Seifert K.A."/>
            <person name="Soal N."/>
            <person name="Steenkamp E.T."/>
            <person name="Tatham C.T."/>
            <person name="van der Nest M.A."/>
            <person name="Wingfield M.J."/>
        </authorList>
    </citation>
    <scope>NUCLEOTIDE SEQUENCE [LARGE SCALE GENOMIC DNA]</scope>
    <source>
        <strain evidence="1">CMW44962</strain>
    </source>
</reference>
<evidence type="ECO:0000313" key="1">
    <source>
        <dbReference type="EMBL" id="KAH9844893.1"/>
    </source>
</evidence>
<comment type="caution">
    <text evidence="1">The sequence shown here is derived from an EMBL/GenBank/DDBJ whole genome shotgun (WGS) entry which is preliminary data.</text>
</comment>
<reference evidence="1 2" key="2">
    <citation type="journal article" date="2021" name="Curr. Genet.">
        <title>Genetic response to nitrogen starvation in the aggressive Eucalyptus foliar pathogen Teratosphaeria destructans.</title>
        <authorList>
            <person name="Havenga M."/>
            <person name="Wingfield B.D."/>
            <person name="Wingfield M.J."/>
            <person name="Dreyer L.L."/>
            <person name="Roets F."/>
            <person name="Aylward J."/>
        </authorList>
    </citation>
    <scope>NUCLEOTIDE SEQUENCE [LARGE SCALE GENOMIC DNA]</scope>
    <source>
        <strain evidence="1">CMW44962</strain>
    </source>
</reference>
<organism evidence="1 2">
    <name type="scientific">Teratosphaeria destructans</name>
    <dbReference type="NCBI Taxonomy" id="418781"/>
    <lineage>
        <taxon>Eukaryota</taxon>
        <taxon>Fungi</taxon>
        <taxon>Dikarya</taxon>
        <taxon>Ascomycota</taxon>
        <taxon>Pezizomycotina</taxon>
        <taxon>Dothideomycetes</taxon>
        <taxon>Dothideomycetidae</taxon>
        <taxon>Mycosphaerellales</taxon>
        <taxon>Teratosphaeriaceae</taxon>
        <taxon>Teratosphaeria</taxon>
    </lineage>
</organism>
<dbReference type="Proteomes" id="UP001138500">
    <property type="component" value="Unassembled WGS sequence"/>
</dbReference>
<accession>A0A9W7W6C8</accession>
<dbReference type="EMBL" id="RIBY02000213">
    <property type="protein sequence ID" value="KAH9844893.1"/>
    <property type="molecule type" value="Genomic_DNA"/>
</dbReference>
<keyword evidence="2" id="KW-1185">Reference proteome</keyword>
<proteinExistence type="predicted"/>
<name>A0A9W7W6C8_9PEZI</name>